<dbReference type="Proteomes" id="UP001141552">
    <property type="component" value="Unassembled WGS sequence"/>
</dbReference>
<evidence type="ECO:0000313" key="2">
    <source>
        <dbReference type="Proteomes" id="UP001141552"/>
    </source>
</evidence>
<reference evidence="1" key="1">
    <citation type="submission" date="2022-02" db="EMBL/GenBank/DDBJ databases">
        <authorList>
            <person name="Henning P.M."/>
            <person name="McCubbin A.G."/>
            <person name="Shore J.S."/>
        </authorList>
    </citation>
    <scope>NUCLEOTIDE SEQUENCE</scope>
    <source>
        <strain evidence="1">F60SS</strain>
        <tissue evidence="1">Leaves</tissue>
    </source>
</reference>
<dbReference type="EMBL" id="JAKUCV010007321">
    <property type="protein sequence ID" value="KAJ4823931.1"/>
    <property type="molecule type" value="Genomic_DNA"/>
</dbReference>
<feature type="non-terminal residue" evidence="1">
    <location>
        <position position="1"/>
    </location>
</feature>
<reference evidence="1" key="2">
    <citation type="journal article" date="2023" name="Plants (Basel)">
        <title>Annotation of the Turnera subulata (Passifloraceae) Draft Genome Reveals the S-Locus Evolved after the Divergence of Turneroideae from Passifloroideae in a Stepwise Manner.</title>
        <authorList>
            <person name="Henning P.M."/>
            <person name="Roalson E.H."/>
            <person name="Mir W."/>
            <person name="McCubbin A.G."/>
            <person name="Shore J.S."/>
        </authorList>
    </citation>
    <scope>NUCLEOTIDE SEQUENCE</scope>
    <source>
        <strain evidence="1">F60SS</strain>
    </source>
</reference>
<protein>
    <submittedName>
        <fullName evidence="1">Uncharacterized protein</fullName>
    </submittedName>
</protein>
<gene>
    <name evidence="1" type="ORF">Tsubulata_009765</name>
</gene>
<dbReference type="AlphaFoldDB" id="A0A9Q0F2R2"/>
<proteinExistence type="predicted"/>
<evidence type="ECO:0000313" key="1">
    <source>
        <dbReference type="EMBL" id="KAJ4823931.1"/>
    </source>
</evidence>
<name>A0A9Q0F2R2_9ROSI</name>
<organism evidence="1 2">
    <name type="scientific">Turnera subulata</name>
    <dbReference type="NCBI Taxonomy" id="218843"/>
    <lineage>
        <taxon>Eukaryota</taxon>
        <taxon>Viridiplantae</taxon>
        <taxon>Streptophyta</taxon>
        <taxon>Embryophyta</taxon>
        <taxon>Tracheophyta</taxon>
        <taxon>Spermatophyta</taxon>
        <taxon>Magnoliopsida</taxon>
        <taxon>eudicotyledons</taxon>
        <taxon>Gunneridae</taxon>
        <taxon>Pentapetalae</taxon>
        <taxon>rosids</taxon>
        <taxon>fabids</taxon>
        <taxon>Malpighiales</taxon>
        <taxon>Passifloraceae</taxon>
        <taxon>Turnera</taxon>
    </lineage>
</organism>
<keyword evidence="2" id="KW-1185">Reference proteome</keyword>
<comment type="caution">
    <text evidence="1">The sequence shown here is derived from an EMBL/GenBank/DDBJ whole genome shotgun (WGS) entry which is preliminary data.</text>
</comment>
<accession>A0A9Q0F2R2</accession>
<sequence length="68" mass="7681">MKGKTGRGLTVLAPRLQFWPKKSVMLRILSKAACDESATDPSKRMKCQSLRELYDAGESWFEVDPSFS</sequence>